<feature type="transmembrane region" description="Helical" evidence="1">
    <location>
        <begin position="122"/>
        <end position="142"/>
    </location>
</feature>
<dbReference type="PANTHER" id="PTHR36435">
    <property type="entry name" value="SLR1288 PROTEIN"/>
    <property type="match status" value="1"/>
</dbReference>
<keyword evidence="1" id="KW-0812">Transmembrane</keyword>
<feature type="transmembrane region" description="Helical" evidence="1">
    <location>
        <begin position="179"/>
        <end position="196"/>
    </location>
</feature>
<reference evidence="3 4" key="1">
    <citation type="submission" date="2018-08" db="EMBL/GenBank/DDBJ databases">
        <title>A genome reference for cultivated species of the human gut microbiota.</title>
        <authorList>
            <person name="Zou Y."/>
            <person name="Xue W."/>
            <person name="Luo G."/>
        </authorList>
    </citation>
    <scope>NUCLEOTIDE SEQUENCE [LARGE SCALE GENOMIC DNA]</scope>
    <source>
        <strain evidence="3 4">AF22-12AC</strain>
    </source>
</reference>
<evidence type="ECO:0000256" key="1">
    <source>
        <dbReference type="SAM" id="Phobius"/>
    </source>
</evidence>
<feature type="transmembrane region" description="Helical" evidence="1">
    <location>
        <begin position="82"/>
        <end position="110"/>
    </location>
</feature>
<feature type="transmembrane region" description="Helical" evidence="1">
    <location>
        <begin position="201"/>
        <end position="220"/>
    </location>
</feature>
<dbReference type="Proteomes" id="UP000266172">
    <property type="component" value="Unassembled WGS sequence"/>
</dbReference>
<protein>
    <submittedName>
        <fullName evidence="3">CPBP family intramembrane metalloprotease</fullName>
    </submittedName>
</protein>
<feature type="domain" description="CAAX prenyl protease 2/Lysostaphin resistance protein A-like" evidence="2">
    <location>
        <begin position="128"/>
        <end position="215"/>
    </location>
</feature>
<feature type="transmembrane region" description="Helical" evidence="1">
    <location>
        <begin position="232"/>
        <end position="253"/>
    </location>
</feature>
<keyword evidence="1" id="KW-0472">Membrane</keyword>
<evidence type="ECO:0000259" key="2">
    <source>
        <dbReference type="Pfam" id="PF02517"/>
    </source>
</evidence>
<keyword evidence="1" id="KW-1133">Transmembrane helix</keyword>
<feature type="transmembrane region" description="Helical" evidence="1">
    <location>
        <begin position="42"/>
        <end position="61"/>
    </location>
</feature>
<keyword evidence="3" id="KW-0378">Hydrolase</keyword>
<dbReference type="EMBL" id="QRVL01000011">
    <property type="protein sequence ID" value="RGS38724.1"/>
    <property type="molecule type" value="Genomic_DNA"/>
</dbReference>
<sequence length="268" mass="28900">MKTTGAYKIWRIIYPIGIYYVVSSLAYFFLTLLLGAGEESYMLRQMLCAAATIPFVWMHYGQDRAARETVYGRRGIRPDAKFFCTVAGALLAGASLGMAVNNVIAMTPLIEASAGFQSANQAFFAGGVVFELLGSCLVIPLAEELLYRGVVERRLSLLCGSAPAIVLSAVIFGVMHWNVVQFLYAGILGLLLAWLLERTGFLYAPVLAHIGANVMAVVRSETGWLDIAYQPTAAGVTVTVLLFAVAAFAVLLVKKGGVRQEEEKTSAA</sequence>
<name>A0A395V9X5_9FIRM</name>
<keyword evidence="3" id="KW-0645">Protease</keyword>
<dbReference type="GO" id="GO:0006508">
    <property type="term" value="P:proteolysis"/>
    <property type="evidence" value="ECO:0007669"/>
    <property type="project" value="UniProtKB-KW"/>
</dbReference>
<dbReference type="GO" id="GO:0080120">
    <property type="term" value="P:CAAX-box protein maturation"/>
    <property type="evidence" value="ECO:0007669"/>
    <property type="project" value="UniProtKB-ARBA"/>
</dbReference>
<dbReference type="RefSeq" id="WP_118097817.1">
    <property type="nucleotide sequence ID" value="NZ_JACLAS010000005.1"/>
</dbReference>
<dbReference type="GO" id="GO:0008237">
    <property type="term" value="F:metallopeptidase activity"/>
    <property type="evidence" value="ECO:0007669"/>
    <property type="project" value="UniProtKB-KW"/>
</dbReference>
<accession>A0A395V9X5</accession>
<dbReference type="PANTHER" id="PTHR36435:SF1">
    <property type="entry name" value="CAAX AMINO TERMINAL PROTEASE FAMILY PROTEIN"/>
    <property type="match status" value="1"/>
</dbReference>
<dbReference type="AlphaFoldDB" id="A0A395V9X5"/>
<dbReference type="Pfam" id="PF02517">
    <property type="entry name" value="Rce1-like"/>
    <property type="match status" value="1"/>
</dbReference>
<organism evidence="3 4">
    <name type="scientific">Roseburia hominis</name>
    <dbReference type="NCBI Taxonomy" id="301301"/>
    <lineage>
        <taxon>Bacteria</taxon>
        <taxon>Bacillati</taxon>
        <taxon>Bacillota</taxon>
        <taxon>Clostridia</taxon>
        <taxon>Lachnospirales</taxon>
        <taxon>Lachnospiraceae</taxon>
        <taxon>Roseburia</taxon>
    </lineage>
</organism>
<dbReference type="GO" id="GO:0004175">
    <property type="term" value="F:endopeptidase activity"/>
    <property type="evidence" value="ECO:0007669"/>
    <property type="project" value="UniProtKB-ARBA"/>
</dbReference>
<feature type="transmembrane region" description="Helical" evidence="1">
    <location>
        <begin position="154"/>
        <end position="173"/>
    </location>
</feature>
<feature type="transmembrane region" description="Helical" evidence="1">
    <location>
        <begin position="12"/>
        <end position="36"/>
    </location>
</feature>
<proteinExistence type="predicted"/>
<evidence type="ECO:0000313" key="4">
    <source>
        <dbReference type="Proteomes" id="UP000266172"/>
    </source>
</evidence>
<keyword evidence="3" id="KW-0482">Metalloprotease</keyword>
<gene>
    <name evidence="3" type="ORF">DWX93_12100</name>
</gene>
<dbReference type="InterPro" id="IPR052710">
    <property type="entry name" value="CAAX_protease"/>
</dbReference>
<comment type="caution">
    <text evidence="3">The sequence shown here is derived from an EMBL/GenBank/DDBJ whole genome shotgun (WGS) entry which is preliminary data.</text>
</comment>
<dbReference type="InterPro" id="IPR003675">
    <property type="entry name" value="Rce1/LyrA-like_dom"/>
</dbReference>
<evidence type="ECO:0000313" key="3">
    <source>
        <dbReference type="EMBL" id="RGS38724.1"/>
    </source>
</evidence>